<keyword evidence="10" id="KW-0961">Cell wall biogenesis/degradation</keyword>
<gene>
    <name evidence="14" type="ORF">CW751_01245</name>
</gene>
<evidence type="ECO:0000256" key="6">
    <source>
        <dbReference type="ARBA" id="ARBA00022960"/>
    </source>
</evidence>
<evidence type="ECO:0000256" key="7">
    <source>
        <dbReference type="ARBA" id="ARBA00022984"/>
    </source>
</evidence>
<dbReference type="GO" id="GO:0008360">
    <property type="term" value="P:regulation of cell shape"/>
    <property type="evidence" value="ECO:0007669"/>
    <property type="project" value="UniProtKB-KW"/>
</dbReference>
<feature type="transmembrane region" description="Helical" evidence="11">
    <location>
        <begin position="7"/>
        <end position="27"/>
    </location>
</feature>
<keyword evidence="6" id="KW-0133">Cell shape</keyword>
<keyword evidence="14" id="KW-0808">Transferase</keyword>
<evidence type="ECO:0000256" key="8">
    <source>
        <dbReference type="ARBA" id="ARBA00022989"/>
    </source>
</evidence>
<dbReference type="InterPro" id="IPR001460">
    <property type="entry name" value="PCN-bd_Tpept"/>
</dbReference>
<dbReference type="PANTHER" id="PTHR30627:SF2">
    <property type="entry name" value="PEPTIDOGLYCAN D,D-TRANSPEPTIDASE MRDA"/>
    <property type="match status" value="1"/>
</dbReference>
<dbReference type="InterPro" id="IPR012338">
    <property type="entry name" value="Beta-lactam/transpept-like"/>
</dbReference>
<dbReference type="GO" id="GO:0016740">
    <property type="term" value="F:transferase activity"/>
    <property type="evidence" value="ECO:0007669"/>
    <property type="project" value="UniProtKB-KW"/>
</dbReference>
<dbReference type="GO" id="GO:0071972">
    <property type="term" value="F:peptidoglycan L,D-transpeptidase activity"/>
    <property type="evidence" value="ECO:0007669"/>
    <property type="project" value="TreeGrafter"/>
</dbReference>
<keyword evidence="15" id="KW-1185">Reference proteome</keyword>
<sequence>MNLESRKLVFIFLFLLVGIVFIGRLFYMQVIDDKWIERAGEVAKRKIIIKPPRGILYDRNKQKVVANKTYYNLMFVEDDIKDFDTVAFSKLIGISVDSIEQRFAQIKKSLDRRTRSKKTGNDTVVNDYRTYLPHAFLKELSANEMAEIATELPDFKGFYEHAISMRDYPSPHGANIFGYLNEINATELNADRRFYNVGDFIGRTGLEKYYEFSLRGQKGVKVILSSARGKRVDNFADGKLDTNAQQGPPLHLGIDIDLQAYGEKLMENKLGSVVAIEPSTGEILAMVSAPSFDPNMMVGTRNIRKNYRKLYNDSLKPFYPRPLAAEYPPGSIFKIIQALVGLQEEVITENTGFPCTQSLVGCHNHPPASNVAKSIQYSCNPYYYHLVKRIIQQGKEKSIFKDAAIGLSLWETYMKSFGLGIKPETDIFGLRSGVIPNVEFYNHWYGEYRWAFSTIRSNSIGQGEVKLTPLQMANLAAIIANDGYYYEPHLVKSMGDDGPLDKFLVKKKSMVDPQHFAVVKEGMRDAVNEPYGTARRARIDDIVVAGKTGTAQNPHGEDHSVFMAFAPLDNPKIAIAVFVENAGFGGTWAAPIASLMMEKYLKGEITNTYKEQRILDKNFIANDE</sequence>
<dbReference type="SUPFAM" id="SSF56519">
    <property type="entry name" value="Penicillin binding protein dimerisation domain"/>
    <property type="match status" value="1"/>
</dbReference>
<dbReference type="PANTHER" id="PTHR30627">
    <property type="entry name" value="PEPTIDOGLYCAN D,D-TRANSPEPTIDASE"/>
    <property type="match status" value="1"/>
</dbReference>
<dbReference type="Pfam" id="PF03717">
    <property type="entry name" value="PBP_dimer"/>
    <property type="match status" value="1"/>
</dbReference>
<evidence type="ECO:0000259" key="12">
    <source>
        <dbReference type="Pfam" id="PF00905"/>
    </source>
</evidence>
<evidence type="ECO:0000256" key="9">
    <source>
        <dbReference type="ARBA" id="ARBA00023136"/>
    </source>
</evidence>
<comment type="subcellular location">
    <subcellularLocation>
        <location evidence="2">Cell membrane</location>
    </subcellularLocation>
    <subcellularLocation>
        <location evidence="1">Membrane</location>
        <topology evidence="1">Single-pass membrane protein</topology>
    </subcellularLocation>
</comment>
<comment type="caution">
    <text evidence="14">The sequence shown here is derived from an EMBL/GenBank/DDBJ whole genome shotgun (WGS) entry which is preliminary data.</text>
</comment>
<keyword evidence="8 11" id="KW-1133">Transmembrane helix</keyword>
<keyword evidence="5 11" id="KW-0812">Transmembrane</keyword>
<dbReference type="Proteomes" id="UP000236654">
    <property type="component" value="Unassembled WGS sequence"/>
</dbReference>
<evidence type="ECO:0000256" key="2">
    <source>
        <dbReference type="ARBA" id="ARBA00004236"/>
    </source>
</evidence>
<keyword evidence="7" id="KW-0573">Peptidoglycan synthesis</keyword>
<keyword evidence="4" id="KW-0645">Protease</keyword>
<feature type="domain" description="Penicillin-binding protein dimerisation" evidence="13">
    <location>
        <begin position="49"/>
        <end position="234"/>
    </location>
</feature>
<dbReference type="InterPro" id="IPR036138">
    <property type="entry name" value="PBP_dimer_sf"/>
</dbReference>
<evidence type="ECO:0000256" key="11">
    <source>
        <dbReference type="SAM" id="Phobius"/>
    </source>
</evidence>
<dbReference type="GO" id="GO:0009252">
    <property type="term" value="P:peptidoglycan biosynthetic process"/>
    <property type="evidence" value="ECO:0007669"/>
    <property type="project" value="UniProtKB-KW"/>
</dbReference>
<evidence type="ECO:0000256" key="1">
    <source>
        <dbReference type="ARBA" id="ARBA00004167"/>
    </source>
</evidence>
<dbReference type="Gene3D" id="3.30.1390.30">
    <property type="entry name" value="Penicillin-binding protein 2a, domain 3"/>
    <property type="match status" value="1"/>
</dbReference>
<keyword evidence="4" id="KW-0378">Hydrolase</keyword>
<dbReference type="RefSeq" id="WP_101333138.1">
    <property type="nucleotide sequence ID" value="NZ_PJNI01000001.1"/>
</dbReference>
<evidence type="ECO:0000256" key="5">
    <source>
        <dbReference type="ARBA" id="ARBA00022692"/>
    </source>
</evidence>
<evidence type="ECO:0000259" key="13">
    <source>
        <dbReference type="Pfam" id="PF03717"/>
    </source>
</evidence>
<dbReference type="SUPFAM" id="SSF56601">
    <property type="entry name" value="beta-lactamase/transpeptidase-like"/>
    <property type="match status" value="1"/>
</dbReference>
<organism evidence="14 15">
    <name type="scientific">Brumimicrobium salinarum</name>
    <dbReference type="NCBI Taxonomy" id="2058658"/>
    <lineage>
        <taxon>Bacteria</taxon>
        <taxon>Pseudomonadati</taxon>
        <taxon>Bacteroidota</taxon>
        <taxon>Flavobacteriia</taxon>
        <taxon>Flavobacteriales</taxon>
        <taxon>Crocinitomicaceae</taxon>
        <taxon>Brumimicrobium</taxon>
    </lineage>
</organism>
<feature type="domain" description="Penicillin-binding protein transpeptidase" evidence="12">
    <location>
        <begin position="271"/>
        <end position="597"/>
    </location>
</feature>
<dbReference type="Gene3D" id="3.90.1310.10">
    <property type="entry name" value="Penicillin-binding protein 2a (Domain 2)"/>
    <property type="match status" value="1"/>
</dbReference>
<evidence type="ECO:0000256" key="10">
    <source>
        <dbReference type="ARBA" id="ARBA00023316"/>
    </source>
</evidence>
<proteinExistence type="predicted"/>
<keyword evidence="3" id="KW-1003">Cell membrane</keyword>
<evidence type="ECO:0000256" key="4">
    <source>
        <dbReference type="ARBA" id="ARBA00022645"/>
    </source>
</evidence>
<evidence type="ECO:0000313" key="14">
    <source>
        <dbReference type="EMBL" id="PKR81992.1"/>
    </source>
</evidence>
<dbReference type="OrthoDB" id="9766847at2"/>
<reference evidence="14 15" key="1">
    <citation type="submission" date="2017-12" db="EMBL/GenBank/DDBJ databases">
        <title>The draft genome sequence of Brumimicrobium saltpan LHR20.</title>
        <authorList>
            <person name="Do Z.-J."/>
            <person name="Luo H.-R."/>
        </authorList>
    </citation>
    <scope>NUCLEOTIDE SEQUENCE [LARGE SCALE GENOMIC DNA]</scope>
    <source>
        <strain evidence="14 15">LHR20</strain>
    </source>
</reference>
<dbReference type="InterPro" id="IPR050515">
    <property type="entry name" value="Beta-lactam/transpept"/>
</dbReference>
<name>A0A2I0R5Y0_9FLAO</name>
<accession>A0A2I0R5Y0</accession>
<dbReference type="InterPro" id="IPR005311">
    <property type="entry name" value="PBP_dimer"/>
</dbReference>
<dbReference type="GO" id="GO:0005886">
    <property type="term" value="C:plasma membrane"/>
    <property type="evidence" value="ECO:0007669"/>
    <property type="project" value="UniProtKB-SubCell"/>
</dbReference>
<dbReference type="GO" id="GO:0071555">
    <property type="term" value="P:cell wall organization"/>
    <property type="evidence" value="ECO:0007669"/>
    <property type="project" value="UniProtKB-KW"/>
</dbReference>
<dbReference type="EMBL" id="PJNI01000001">
    <property type="protein sequence ID" value="PKR81992.1"/>
    <property type="molecule type" value="Genomic_DNA"/>
</dbReference>
<keyword evidence="9 11" id="KW-0472">Membrane</keyword>
<keyword evidence="4" id="KW-0121">Carboxypeptidase</keyword>
<evidence type="ECO:0000256" key="3">
    <source>
        <dbReference type="ARBA" id="ARBA00022475"/>
    </source>
</evidence>
<protein>
    <submittedName>
        <fullName evidence="14">Peptidoglycan glycosyltransferase</fullName>
    </submittedName>
</protein>
<evidence type="ECO:0000313" key="15">
    <source>
        <dbReference type="Proteomes" id="UP000236654"/>
    </source>
</evidence>
<dbReference type="GO" id="GO:0008658">
    <property type="term" value="F:penicillin binding"/>
    <property type="evidence" value="ECO:0007669"/>
    <property type="project" value="InterPro"/>
</dbReference>
<dbReference type="Pfam" id="PF00905">
    <property type="entry name" value="Transpeptidase"/>
    <property type="match status" value="1"/>
</dbReference>
<dbReference type="Gene3D" id="3.40.710.10">
    <property type="entry name" value="DD-peptidase/beta-lactamase superfamily"/>
    <property type="match status" value="1"/>
</dbReference>
<dbReference type="AlphaFoldDB" id="A0A2I0R5Y0"/>